<protein>
    <submittedName>
        <fullName evidence="1">Stage VI sporulation protein F</fullName>
    </submittedName>
</protein>
<organism evidence="1 2">
    <name type="scientific">Paenibacillus aestuarii</name>
    <dbReference type="NCBI Taxonomy" id="516965"/>
    <lineage>
        <taxon>Bacteria</taxon>
        <taxon>Bacillati</taxon>
        <taxon>Bacillota</taxon>
        <taxon>Bacilli</taxon>
        <taxon>Bacillales</taxon>
        <taxon>Paenibacillaceae</taxon>
        <taxon>Paenibacillus</taxon>
    </lineage>
</organism>
<dbReference type="Pfam" id="PF14069">
    <property type="entry name" value="SpoVIF"/>
    <property type="match status" value="1"/>
</dbReference>
<keyword evidence="2" id="KW-1185">Reference proteome</keyword>
<gene>
    <name evidence="1" type="ORF">ACFPOG_33325</name>
</gene>
<reference evidence="2" key="1">
    <citation type="journal article" date="2019" name="Int. J. Syst. Evol. Microbiol.">
        <title>The Global Catalogue of Microorganisms (GCM) 10K type strain sequencing project: providing services to taxonomists for standard genome sequencing and annotation.</title>
        <authorList>
            <consortium name="The Broad Institute Genomics Platform"/>
            <consortium name="The Broad Institute Genome Sequencing Center for Infectious Disease"/>
            <person name="Wu L."/>
            <person name="Ma J."/>
        </authorList>
    </citation>
    <scope>NUCLEOTIDE SEQUENCE [LARGE SCALE GENOMIC DNA]</scope>
    <source>
        <strain evidence="2">KACC 11904</strain>
    </source>
</reference>
<dbReference type="InterPro" id="IPR025942">
    <property type="entry name" value="SpoVIF"/>
</dbReference>
<dbReference type="Proteomes" id="UP001596044">
    <property type="component" value="Unassembled WGS sequence"/>
</dbReference>
<dbReference type="EMBL" id="JBHSMJ010000065">
    <property type="protein sequence ID" value="MFC5453099.1"/>
    <property type="molecule type" value="Genomic_DNA"/>
</dbReference>
<dbReference type="RefSeq" id="WP_270879350.1">
    <property type="nucleotide sequence ID" value="NZ_JAQFVF010000023.1"/>
</dbReference>
<comment type="caution">
    <text evidence="1">The sequence shown here is derived from an EMBL/GenBank/DDBJ whole genome shotgun (WGS) entry which is preliminary data.</text>
</comment>
<name>A0ABW0KI25_9BACL</name>
<accession>A0ABW0KI25</accession>
<proteinExistence type="predicted"/>
<evidence type="ECO:0000313" key="2">
    <source>
        <dbReference type="Proteomes" id="UP001596044"/>
    </source>
</evidence>
<evidence type="ECO:0000313" key="1">
    <source>
        <dbReference type="EMBL" id="MFC5453099.1"/>
    </source>
</evidence>
<sequence length="95" mass="10717">MSYRQYGIEPALVERVKFKLKNPEVKDRMTVLLQGVTKTDLQDRMKVAALVQAAASAIGENVMASQANQIVEFVLAQKINPSSTLHLIRLWAMFR</sequence>